<evidence type="ECO:0008006" key="6">
    <source>
        <dbReference type="Google" id="ProtNLM"/>
    </source>
</evidence>
<evidence type="ECO:0000256" key="3">
    <source>
        <dbReference type="SAM" id="Phobius"/>
    </source>
</evidence>
<evidence type="ECO:0000313" key="5">
    <source>
        <dbReference type="Proteomes" id="UP001456524"/>
    </source>
</evidence>
<proteinExistence type="predicted"/>
<keyword evidence="3" id="KW-1133">Transmembrane helix</keyword>
<feature type="transmembrane region" description="Helical" evidence="3">
    <location>
        <begin position="81"/>
        <end position="100"/>
    </location>
</feature>
<organism evidence="4 5">
    <name type="scientific">Phyllosticta citrichinensis</name>
    <dbReference type="NCBI Taxonomy" id="1130410"/>
    <lineage>
        <taxon>Eukaryota</taxon>
        <taxon>Fungi</taxon>
        <taxon>Dikarya</taxon>
        <taxon>Ascomycota</taxon>
        <taxon>Pezizomycotina</taxon>
        <taxon>Dothideomycetes</taxon>
        <taxon>Dothideomycetes incertae sedis</taxon>
        <taxon>Botryosphaeriales</taxon>
        <taxon>Phyllostictaceae</taxon>
        <taxon>Phyllosticta</taxon>
    </lineage>
</organism>
<feature type="coiled-coil region" evidence="1">
    <location>
        <begin position="235"/>
        <end position="292"/>
    </location>
</feature>
<dbReference type="Proteomes" id="UP001456524">
    <property type="component" value="Unassembled WGS sequence"/>
</dbReference>
<gene>
    <name evidence="4" type="ORF">IWX90DRAFT_445926</name>
</gene>
<evidence type="ECO:0000256" key="1">
    <source>
        <dbReference type="SAM" id="Coils"/>
    </source>
</evidence>
<keyword evidence="3" id="KW-0812">Transmembrane</keyword>
<accession>A0ABR1XFF4</accession>
<dbReference type="EMBL" id="JBBWUH010000015">
    <property type="protein sequence ID" value="KAK8152081.1"/>
    <property type="molecule type" value="Genomic_DNA"/>
</dbReference>
<feature type="region of interest" description="Disordered" evidence="2">
    <location>
        <begin position="44"/>
        <end position="76"/>
    </location>
</feature>
<feature type="region of interest" description="Disordered" evidence="2">
    <location>
        <begin position="1"/>
        <end position="32"/>
    </location>
</feature>
<keyword evidence="3" id="KW-0472">Membrane</keyword>
<comment type="caution">
    <text evidence="4">The sequence shown here is derived from an EMBL/GenBank/DDBJ whole genome shotgun (WGS) entry which is preliminary data.</text>
</comment>
<reference evidence="4 5" key="1">
    <citation type="journal article" date="2022" name="G3 (Bethesda)">
        <title>Enemy or ally: a genomic approach to elucidate the lifestyle of Phyllosticta citrichinaensis.</title>
        <authorList>
            <person name="Buijs V.A."/>
            <person name="Groenewald J.Z."/>
            <person name="Haridas S."/>
            <person name="LaButti K.M."/>
            <person name="Lipzen A."/>
            <person name="Martin F.M."/>
            <person name="Barry K."/>
            <person name="Grigoriev I.V."/>
            <person name="Crous P.W."/>
            <person name="Seidl M.F."/>
        </authorList>
    </citation>
    <scope>NUCLEOTIDE SEQUENCE [LARGE SCALE GENOMIC DNA]</scope>
    <source>
        <strain evidence="4 5">CBS 129764</strain>
    </source>
</reference>
<evidence type="ECO:0000313" key="4">
    <source>
        <dbReference type="EMBL" id="KAK8152081.1"/>
    </source>
</evidence>
<keyword evidence="1" id="KW-0175">Coiled coil</keyword>
<feature type="compositionally biased region" description="Low complexity" evidence="2">
    <location>
        <begin position="1"/>
        <end position="23"/>
    </location>
</feature>
<name>A0ABR1XFF4_9PEZI</name>
<sequence>MDADQSSSGDKSASSGGSSNNDNNDNHINHHNTLGHFEDLVRQSRAQRAQRAQRARARAQQRTAAGSTTGGGGNTRLGPTTMFLCGVVFVLATMYLLKFLGGGSAAADHRHDNNINDELNNGGDSGGFFHLSERRRGTPRGSTWDAVHKFAELEDAAEQVSAMLNGSSTVSRQALDTVMEAATGDYDQLRYVGVVLNSTRSAMMTAADLGHIAARTFEWFFFLVESSNTRGTAAVERFERMVASVKAQVRSVKETLSGQALCPNLERRLEVLRSLETLLVDYEEELERRLARPAGYLDNWFTAWLAGRTTVAAMEREQAAFKHLRDRVKDLIHTLETSTQVLDKYVGELKELIEGGVVRNADGWTQMKVLRDMAKAGDKGVGKLVGANYGILLDELEKVRLVMS</sequence>
<protein>
    <recommendedName>
        <fullName evidence="6">Transmembrane protein</fullName>
    </recommendedName>
</protein>
<evidence type="ECO:0000256" key="2">
    <source>
        <dbReference type="SAM" id="MobiDB-lite"/>
    </source>
</evidence>
<keyword evidence="5" id="KW-1185">Reference proteome</keyword>